<comment type="caution">
    <text evidence="2">The sequence shown here is derived from an EMBL/GenBank/DDBJ whole genome shotgun (WGS) entry which is preliminary data.</text>
</comment>
<protein>
    <submittedName>
        <fullName evidence="2">Sugar phosphate isomerase/epimerase</fullName>
    </submittedName>
</protein>
<keyword evidence="2" id="KW-0413">Isomerase</keyword>
<feature type="domain" description="Xylose isomerase-like TIM barrel" evidence="1">
    <location>
        <begin position="20"/>
        <end position="290"/>
    </location>
</feature>
<dbReference type="InterPro" id="IPR050312">
    <property type="entry name" value="IolE/XylAMocC-like"/>
</dbReference>
<proteinExistence type="predicted"/>
<dbReference type="PANTHER" id="PTHR12110">
    <property type="entry name" value="HYDROXYPYRUVATE ISOMERASE"/>
    <property type="match status" value="1"/>
</dbReference>
<sequence>MKLGFLTVALGNLGLEEISKWASEQGFTSLEIGAWPVDNKRDYSSSTLNVATLDDKKAKEFKELFKKYHIDISSLAYYDNNLDSNPSLRSAHITHLKKVIDAANLLNVKLVGTFIGRDVTKSVEENLKEIEKVFPPILDYAKSKGVQIMIENCPMVGWQQQGIPGNLFYSPVLWKEIFKILPDLKLNLDPSHLYWLDIDYLAVIDDFADKIVHTHAKDTEILEDGLYENGIYGPLLKKGKGWWRYRLPGLGEIDWQAFISVLQENGYDGVVSIEHEDPVWEGDEEKVKKGLILGYRNLSTLII</sequence>
<dbReference type="PANTHER" id="PTHR12110:SF21">
    <property type="entry name" value="XYLOSE ISOMERASE-LIKE TIM BARREL DOMAIN-CONTAINING PROTEIN"/>
    <property type="match status" value="1"/>
</dbReference>
<organism evidence="2">
    <name type="scientific">Mesoaciditoga lauensis</name>
    <dbReference type="NCBI Taxonomy" id="1495039"/>
    <lineage>
        <taxon>Bacteria</taxon>
        <taxon>Thermotogati</taxon>
        <taxon>Thermotogota</taxon>
        <taxon>Thermotogae</taxon>
        <taxon>Mesoaciditogales</taxon>
        <taxon>Mesoaciditogaceae</taxon>
        <taxon>Mesoaciditoga</taxon>
    </lineage>
</organism>
<accession>A0A7V3REY1</accession>
<dbReference type="EMBL" id="DTPE01000188">
    <property type="protein sequence ID" value="HGE75401.1"/>
    <property type="molecule type" value="Genomic_DNA"/>
</dbReference>
<dbReference type="InterPro" id="IPR013022">
    <property type="entry name" value="Xyl_isomerase-like_TIM-brl"/>
</dbReference>
<dbReference type="InterPro" id="IPR036237">
    <property type="entry name" value="Xyl_isomerase-like_sf"/>
</dbReference>
<evidence type="ECO:0000259" key="1">
    <source>
        <dbReference type="Pfam" id="PF01261"/>
    </source>
</evidence>
<gene>
    <name evidence="2" type="ORF">ENX73_04680</name>
</gene>
<dbReference type="GO" id="GO:0016853">
    <property type="term" value="F:isomerase activity"/>
    <property type="evidence" value="ECO:0007669"/>
    <property type="project" value="UniProtKB-KW"/>
</dbReference>
<reference evidence="2" key="1">
    <citation type="journal article" date="2020" name="mSystems">
        <title>Genome- and Community-Level Interaction Insights into Carbon Utilization and Element Cycling Functions of Hydrothermarchaeota in Hydrothermal Sediment.</title>
        <authorList>
            <person name="Zhou Z."/>
            <person name="Liu Y."/>
            <person name="Xu W."/>
            <person name="Pan J."/>
            <person name="Luo Z.H."/>
            <person name="Li M."/>
        </authorList>
    </citation>
    <scope>NUCLEOTIDE SEQUENCE [LARGE SCALE GENOMIC DNA]</scope>
    <source>
        <strain evidence="2">SpSt-966</strain>
    </source>
</reference>
<dbReference type="AlphaFoldDB" id="A0A7V3REY1"/>
<dbReference type="SUPFAM" id="SSF51658">
    <property type="entry name" value="Xylose isomerase-like"/>
    <property type="match status" value="1"/>
</dbReference>
<dbReference type="Pfam" id="PF01261">
    <property type="entry name" value="AP_endonuc_2"/>
    <property type="match status" value="1"/>
</dbReference>
<evidence type="ECO:0000313" key="2">
    <source>
        <dbReference type="EMBL" id="HGE75401.1"/>
    </source>
</evidence>
<name>A0A7V3REY1_9BACT</name>
<dbReference type="Gene3D" id="3.20.20.150">
    <property type="entry name" value="Divalent-metal-dependent TIM barrel enzymes"/>
    <property type="match status" value="1"/>
</dbReference>